<dbReference type="AlphaFoldDB" id="A0A7S3XFE0"/>
<keyword evidence="2" id="KW-0732">Signal</keyword>
<dbReference type="Gene3D" id="3.90.226.10">
    <property type="entry name" value="2-enoyl-CoA Hydratase, Chain A, domain 1"/>
    <property type="match status" value="1"/>
</dbReference>
<evidence type="ECO:0000256" key="2">
    <source>
        <dbReference type="SAM" id="SignalP"/>
    </source>
</evidence>
<feature type="compositionally biased region" description="Pro residues" evidence="1">
    <location>
        <begin position="785"/>
        <end position="795"/>
    </location>
</feature>
<reference evidence="3" key="1">
    <citation type="submission" date="2021-01" db="EMBL/GenBank/DDBJ databases">
        <authorList>
            <person name="Corre E."/>
            <person name="Pelletier E."/>
            <person name="Niang G."/>
            <person name="Scheremetjew M."/>
            <person name="Finn R."/>
            <person name="Kale V."/>
            <person name="Holt S."/>
            <person name="Cochrane G."/>
            <person name="Meng A."/>
            <person name="Brown T."/>
            <person name="Cohen L."/>
        </authorList>
    </citation>
    <scope>NUCLEOTIDE SEQUENCE</scope>
    <source>
        <strain evidence="3">CCMP1897</strain>
    </source>
</reference>
<protein>
    <recommendedName>
        <fullName evidence="4">Tail specific protease domain-containing protein</fullName>
    </recommendedName>
</protein>
<dbReference type="PANTHER" id="PTHR37049">
    <property type="entry name" value="PEPTIDASE S41 FAMILY PROTEIN"/>
    <property type="match status" value="1"/>
</dbReference>
<dbReference type="SUPFAM" id="SSF52096">
    <property type="entry name" value="ClpP/crotonase"/>
    <property type="match status" value="1"/>
</dbReference>
<feature type="chain" id="PRO_5030621563" description="Tail specific protease domain-containing protein" evidence="2">
    <location>
        <begin position="31"/>
        <end position="824"/>
    </location>
</feature>
<dbReference type="InterPro" id="IPR029045">
    <property type="entry name" value="ClpP/crotonase-like_dom_sf"/>
</dbReference>
<feature type="signal peptide" evidence="2">
    <location>
        <begin position="1"/>
        <end position="30"/>
    </location>
</feature>
<dbReference type="EMBL" id="HBIS01008219">
    <property type="protein sequence ID" value="CAE0613124.1"/>
    <property type="molecule type" value="Transcribed_RNA"/>
</dbReference>
<sequence>MEERSSRVRMHSMAVLLWTWWMLLSHRVYGQTCSYGEEISWIDVRTYEACATRVVVDSDKMMQFIQSINETFSTYYAFYDIARDSLDSVPLSYDDQYGYTVYNGTRAGEVDLAKELDRIYLDVERNGANLTTFWEVSKTFDRLLDVHVGLEGAPFGAQVGAFGPTGFSFVAYFSSTIQGGTYAAARLDFKNNGTADIMSMTWFNKDLEPLMVQEIRTMNDMSPFEFLKYFTSIEGTSNNEYSYKALGSRINKLLYLSFGTISQNPLQRQFYGNPAWFPPSIQVVFKDGTTDTWEAYVRNEGVYNLTEIEEQINTPGALNRTVQAAIDVATVPIPMQTRRTSKLTPLARMSPSSSSTNKLAFQIGNETADAQNLGVVGMEDYVVLKISTFQVQLKTVINAWNLAVDMAQSQGVDKLILDLSQNGGGSVPAGYALMTCMFPEASYETIAQRYNFVYSDLVRVVNETVWPFLNDTATFLQQESNIQNLLDGVNNEGFSRILQISKALDVLLEEEDSRLTDLATQLNNTRTVADMAAYISELSDTLEDHNAIKAVGMDDAINLPIQHAVRGGQNITLTGDIVFGFDEPLFNSIRESCRAGPFTKFAVLGDGTGGSTTCVVATFLQQTTLNGVNGPQVIAVSYGGTGDAETTPLTQFCGGSVLQPNLEDAYIPLGALFLLQGLLNTTDTEGLGARAAATFEAYYEVLPSAPYFSNEAMRMPVPMVYSKFMGLGAAPLEYINLPAQAHLRQWYTSTNFEAVEEPNATVRYGQEDLEILYNMTAGVAFTNDPSPPPPSPPPSSDSSTSTYEGITWTKSAPIIVAAISTLSL</sequence>
<evidence type="ECO:0000256" key="1">
    <source>
        <dbReference type="SAM" id="MobiDB-lite"/>
    </source>
</evidence>
<feature type="region of interest" description="Disordered" evidence="1">
    <location>
        <begin position="782"/>
        <end position="803"/>
    </location>
</feature>
<organism evidence="3">
    <name type="scientific">Picocystis salinarum</name>
    <dbReference type="NCBI Taxonomy" id="88271"/>
    <lineage>
        <taxon>Eukaryota</taxon>
        <taxon>Viridiplantae</taxon>
        <taxon>Chlorophyta</taxon>
        <taxon>Picocystophyceae</taxon>
        <taxon>Picocystales</taxon>
        <taxon>Picocystaceae</taxon>
        <taxon>Picocystis</taxon>
    </lineage>
</organism>
<evidence type="ECO:0008006" key="4">
    <source>
        <dbReference type="Google" id="ProtNLM"/>
    </source>
</evidence>
<gene>
    <name evidence="3" type="ORF">PSAL00342_LOCUS7023</name>
</gene>
<accession>A0A7S3XFE0</accession>
<proteinExistence type="predicted"/>
<evidence type="ECO:0000313" key="3">
    <source>
        <dbReference type="EMBL" id="CAE0613124.1"/>
    </source>
</evidence>
<dbReference type="PANTHER" id="PTHR37049:SF4">
    <property type="entry name" value="RHODANESE DOMAIN-CONTAINING PROTEIN"/>
    <property type="match status" value="1"/>
</dbReference>
<dbReference type="InterPro" id="IPR052766">
    <property type="entry name" value="S41A_metabolite_peptidase"/>
</dbReference>
<name>A0A7S3XFE0_9CHLO</name>